<proteinExistence type="predicted"/>
<protein>
    <submittedName>
        <fullName evidence="1">Uncharacterized protein</fullName>
    </submittedName>
</protein>
<dbReference type="AlphaFoldDB" id="A0A8H7VGI0"/>
<gene>
    <name evidence="1" type="ORF">INT45_012351</name>
</gene>
<evidence type="ECO:0000313" key="1">
    <source>
        <dbReference type="EMBL" id="KAG2219650.1"/>
    </source>
</evidence>
<name>A0A8H7VGI0_9FUNG</name>
<accession>A0A8H7VGI0</accession>
<dbReference type="EMBL" id="JAEPRB010000170">
    <property type="protein sequence ID" value="KAG2219650.1"/>
    <property type="molecule type" value="Genomic_DNA"/>
</dbReference>
<organism evidence="1 2">
    <name type="scientific">Circinella minor</name>
    <dbReference type="NCBI Taxonomy" id="1195481"/>
    <lineage>
        <taxon>Eukaryota</taxon>
        <taxon>Fungi</taxon>
        <taxon>Fungi incertae sedis</taxon>
        <taxon>Mucoromycota</taxon>
        <taxon>Mucoromycotina</taxon>
        <taxon>Mucoromycetes</taxon>
        <taxon>Mucorales</taxon>
        <taxon>Lichtheimiaceae</taxon>
        <taxon>Circinella</taxon>
    </lineage>
</organism>
<evidence type="ECO:0000313" key="2">
    <source>
        <dbReference type="Proteomes" id="UP000646827"/>
    </source>
</evidence>
<reference evidence="1 2" key="1">
    <citation type="submission" date="2020-12" db="EMBL/GenBank/DDBJ databases">
        <title>Metabolic potential, ecology and presence of endohyphal bacteria is reflected in genomic diversity of Mucoromycotina.</title>
        <authorList>
            <person name="Muszewska A."/>
            <person name="Okrasinska A."/>
            <person name="Steczkiewicz K."/>
            <person name="Drgas O."/>
            <person name="Orlowska M."/>
            <person name="Perlinska-Lenart U."/>
            <person name="Aleksandrzak-Piekarczyk T."/>
            <person name="Szatraj K."/>
            <person name="Zielenkiewicz U."/>
            <person name="Pilsyk S."/>
            <person name="Malc E."/>
            <person name="Mieczkowski P."/>
            <person name="Kruszewska J.S."/>
            <person name="Biernat P."/>
            <person name="Pawlowska J."/>
        </authorList>
    </citation>
    <scope>NUCLEOTIDE SEQUENCE [LARGE SCALE GENOMIC DNA]</scope>
    <source>
        <strain evidence="1 2">CBS 142.35</strain>
    </source>
</reference>
<comment type="caution">
    <text evidence="1">The sequence shown here is derived from an EMBL/GenBank/DDBJ whole genome shotgun (WGS) entry which is preliminary data.</text>
</comment>
<sequence>MSNMRHSRQNIPTAFNGNWQTVLSGTIWAVDWQDFLLLVVPTLVVPRLKARKAQEATMAL</sequence>
<dbReference type="Proteomes" id="UP000646827">
    <property type="component" value="Unassembled WGS sequence"/>
</dbReference>
<keyword evidence="2" id="KW-1185">Reference proteome</keyword>